<evidence type="ECO:0000256" key="1">
    <source>
        <dbReference type="ARBA" id="ARBA00008791"/>
    </source>
</evidence>
<evidence type="ECO:0000313" key="3">
    <source>
        <dbReference type="EMBL" id="MBA2948807.1"/>
    </source>
</evidence>
<dbReference type="InterPro" id="IPR006015">
    <property type="entry name" value="Universal_stress_UspA"/>
</dbReference>
<dbReference type="Pfam" id="PF00582">
    <property type="entry name" value="Usp"/>
    <property type="match status" value="2"/>
</dbReference>
<feature type="domain" description="UspA" evidence="2">
    <location>
        <begin position="172"/>
        <end position="298"/>
    </location>
</feature>
<gene>
    <name evidence="3" type="ORF">H1D24_24025</name>
</gene>
<evidence type="ECO:0000259" key="2">
    <source>
        <dbReference type="Pfam" id="PF00582"/>
    </source>
</evidence>
<dbReference type="SUPFAM" id="SSF52402">
    <property type="entry name" value="Adenine nucleotide alpha hydrolases-like"/>
    <property type="match status" value="2"/>
</dbReference>
<comment type="caution">
    <text evidence="3">The sequence shown here is derived from an EMBL/GenBank/DDBJ whole genome shotgun (WGS) entry which is preliminary data.</text>
</comment>
<dbReference type="InterPro" id="IPR006016">
    <property type="entry name" value="UspA"/>
</dbReference>
<reference evidence="3 4" key="1">
    <citation type="submission" date="2020-07" db="EMBL/GenBank/DDBJ databases">
        <title>Streptomyces isolated from Indian soil.</title>
        <authorList>
            <person name="Mandal S."/>
            <person name="Maiti P.K."/>
        </authorList>
    </citation>
    <scope>NUCLEOTIDE SEQUENCE [LARGE SCALE GENOMIC DNA]</scope>
    <source>
        <strain evidence="3 4">PSKA28</strain>
    </source>
</reference>
<feature type="domain" description="UspA" evidence="2">
    <location>
        <begin position="37"/>
        <end position="164"/>
    </location>
</feature>
<dbReference type="PANTHER" id="PTHR46268:SF6">
    <property type="entry name" value="UNIVERSAL STRESS PROTEIN UP12"/>
    <property type="match status" value="1"/>
</dbReference>
<dbReference type="EMBL" id="JACEHE010000015">
    <property type="protein sequence ID" value="MBA2948807.1"/>
    <property type="molecule type" value="Genomic_DNA"/>
</dbReference>
<proteinExistence type="inferred from homology"/>
<sequence>MLKFATDPGGLARWQQRIAGVKLGAEASNGGAVGRLVVVGVDGSSSSLAAVEEAAREAQRRRAELRVVHAFSWPVRPMYAPLDPSPLNRLVNEAAQRARSVAPEVEVSEAMVTGDAVAVLEAESRAADLVVVGPRGMGGFIGMLLGSTAVSLAAHSQCPVMVVREEPAGAGPIVLGVDGSPVSGKAVDFAFAEAALRGAEIVAVHAWLPDYAPVGTGAESAERLLAHALAGRTARYPDVTVRQEVVSGETREVMIEASKTAQLVVVGARGRGGFAGLLLGSVSQAVLHHAHCPVAVVRSQA</sequence>
<evidence type="ECO:0000313" key="4">
    <source>
        <dbReference type="Proteomes" id="UP000545761"/>
    </source>
</evidence>
<dbReference type="InterPro" id="IPR014729">
    <property type="entry name" value="Rossmann-like_a/b/a_fold"/>
</dbReference>
<dbReference type="PRINTS" id="PR01438">
    <property type="entry name" value="UNVRSLSTRESS"/>
</dbReference>
<name>A0A7W0DPB7_9ACTN</name>
<comment type="similarity">
    <text evidence="1">Belongs to the universal stress protein A family.</text>
</comment>
<dbReference type="PANTHER" id="PTHR46268">
    <property type="entry name" value="STRESS RESPONSE PROTEIN NHAX"/>
    <property type="match status" value="1"/>
</dbReference>
<dbReference type="Gene3D" id="3.40.50.620">
    <property type="entry name" value="HUPs"/>
    <property type="match status" value="2"/>
</dbReference>
<dbReference type="AlphaFoldDB" id="A0A7W0DPB7"/>
<organism evidence="3 4">
    <name type="scientific">Streptomyces himalayensis subsp. himalayensis</name>
    <dbReference type="NCBI Taxonomy" id="2756131"/>
    <lineage>
        <taxon>Bacteria</taxon>
        <taxon>Bacillati</taxon>
        <taxon>Actinomycetota</taxon>
        <taxon>Actinomycetes</taxon>
        <taxon>Kitasatosporales</taxon>
        <taxon>Streptomycetaceae</taxon>
        <taxon>Streptomyces</taxon>
        <taxon>Streptomyces himalayensis</taxon>
    </lineage>
</organism>
<dbReference type="Proteomes" id="UP000545761">
    <property type="component" value="Unassembled WGS sequence"/>
</dbReference>
<accession>A0A7W0DPB7</accession>
<protein>
    <submittedName>
        <fullName evidence="3">Universal stress protein</fullName>
    </submittedName>
</protein>